<dbReference type="Gene3D" id="1.10.260.40">
    <property type="entry name" value="lambda repressor-like DNA-binding domains"/>
    <property type="match status" value="1"/>
</dbReference>
<dbReference type="SUPFAM" id="SSF47413">
    <property type="entry name" value="lambda repressor-like DNA-binding domains"/>
    <property type="match status" value="1"/>
</dbReference>
<proteinExistence type="predicted"/>
<dbReference type="PROSITE" id="PS50943">
    <property type="entry name" value="HTH_CROC1"/>
    <property type="match status" value="1"/>
</dbReference>
<evidence type="ECO:0000313" key="2">
    <source>
        <dbReference type="EMBL" id="AKF92669.1"/>
    </source>
</evidence>
<sequence length="75" mass="8835">MRHWMIKKRVELNFTQEQVANRADIARTTYAMIEQENRTPSVNVAKKIARVLGVDWTIFFEEKCHDSRQGTQKLA</sequence>
<dbReference type="RefSeq" id="WP_031411288.1">
    <property type="nucleotide sequence ID" value="NZ_CP011074.1"/>
</dbReference>
<accession>A0A0F7BYV1</accession>
<dbReference type="AlphaFoldDB" id="A0A0F7BYV1"/>
<feature type="domain" description="HTH cro/C1-type" evidence="1">
    <location>
        <begin position="5"/>
        <end position="59"/>
    </location>
</feature>
<gene>
    <name evidence="2" type="ORF">EX87_02480</name>
</gene>
<protein>
    <submittedName>
        <fullName evidence="2">XRE family transcriptional regulator</fullName>
    </submittedName>
</protein>
<dbReference type="GO" id="GO:0003677">
    <property type="term" value="F:DNA binding"/>
    <property type="evidence" value="ECO:0007669"/>
    <property type="project" value="InterPro"/>
</dbReference>
<reference evidence="2" key="1">
    <citation type="submission" date="2015-03" db="EMBL/GenBank/DDBJ databases">
        <title>MIGS Cultured Bacterial/Archaeal sample from Brevibacillus laterosporus.</title>
        <authorList>
            <person name="Zeng D."/>
            <person name="Zhu L."/>
            <person name="Dong G."/>
            <person name="Ye W."/>
            <person name="Ren D."/>
            <person name="Wu L."/>
            <person name="Xu J."/>
            <person name="Li G."/>
            <person name="Guo L."/>
        </authorList>
    </citation>
    <scope>NUCLEOTIDE SEQUENCE</scope>
    <source>
        <strain evidence="2">B9</strain>
    </source>
</reference>
<dbReference type="CDD" id="cd00093">
    <property type="entry name" value="HTH_XRE"/>
    <property type="match status" value="1"/>
</dbReference>
<dbReference type="SMART" id="SM00530">
    <property type="entry name" value="HTH_XRE"/>
    <property type="match status" value="1"/>
</dbReference>
<dbReference type="Pfam" id="PF01381">
    <property type="entry name" value="HTH_3"/>
    <property type="match status" value="1"/>
</dbReference>
<dbReference type="InterPro" id="IPR010982">
    <property type="entry name" value="Lambda_DNA-bd_dom_sf"/>
</dbReference>
<name>A0A0F7BYV1_BRELA</name>
<evidence type="ECO:0000259" key="1">
    <source>
        <dbReference type="PROSITE" id="PS50943"/>
    </source>
</evidence>
<organism evidence="2">
    <name type="scientific">Brevibacillus laterosporus</name>
    <name type="common">Bacillus laterosporus</name>
    <dbReference type="NCBI Taxonomy" id="1465"/>
    <lineage>
        <taxon>Bacteria</taxon>
        <taxon>Bacillati</taxon>
        <taxon>Bacillota</taxon>
        <taxon>Bacilli</taxon>
        <taxon>Bacillales</taxon>
        <taxon>Paenibacillaceae</taxon>
        <taxon>Brevibacillus</taxon>
    </lineage>
</organism>
<dbReference type="EMBL" id="CP011074">
    <property type="protein sequence ID" value="AKF92669.1"/>
    <property type="molecule type" value="Genomic_DNA"/>
</dbReference>
<dbReference type="InterPro" id="IPR001387">
    <property type="entry name" value="Cro/C1-type_HTH"/>
</dbReference>